<comment type="cofactor">
    <cofactor evidence="1 12 13 14">
        <name>pyridoxal 5'-phosphate</name>
        <dbReference type="ChEBI" id="CHEBI:597326"/>
    </cofactor>
</comment>
<comment type="subunit">
    <text evidence="12">Homodimer.</text>
</comment>
<sequence>MNYFKYKDGELHAEDVRIRELAEKYGTPLYVYSAKTLQRHFKAFDSAFEGINHLICYSVKANSNLSILNLLKQEGSGVDIVSGGELFRALRAGIDPKKIVYSGVGKSVAEIQEALFAGILMFNVESEQELERISKVAVEFGFEAQVSLRINPDVDPKTHPYIATGLKKSKFGIPMDQALPIYVKARDLPGVNPVGIDCHIGSQLTTIEPFLESIERLKKLHGQLAEKGIMIKYLDLGGGLGITYDEEEPPHPREFGEALKKALAGMDLTLILEPGRVIAGNAGILVTQVEYIKQGSTKDFVIVDAGMNDLIRPSLYGSFHRIAEVEPKGRPSRKVDVVGPICESGDFLAQDRELPQVQPGELLAVHSAGAYGFVMSSQYNSRPRAAEILVDGATSRVIRKREQYQTLVALEEDALEK</sequence>
<feature type="binding site" evidence="12">
    <location>
        <position position="239"/>
    </location>
    <ligand>
        <name>pyridoxal 5'-phosphate</name>
        <dbReference type="ChEBI" id="CHEBI:597326"/>
    </ligand>
</feature>
<dbReference type="InterPro" id="IPR029066">
    <property type="entry name" value="PLP-binding_barrel"/>
</dbReference>
<dbReference type="PRINTS" id="PR01179">
    <property type="entry name" value="ODADCRBXLASE"/>
</dbReference>
<dbReference type="SUPFAM" id="SSF51419">
    <property type="entry name" value="PLP-binding barrel"/>
    <property type="match status" value="1"/>
</dbReference>
<dbReference type="FunFam" id="2.40.37.10:FF:000003">
    <property type="entry name" value="Diaminopimelate decarboxylase"/>
    <property type="match status" value="1"/>
</dbReference>
<dbReference type="GO" id="GO:0009089">
    <property type="term" value="P:lysine biosynthetic process via diaminopimelate"/>
    <property type="evidence" value="ECO:0007669"/>
    <property type="project" value="UniProtKB-UniRule"/>
</dbReference>
<evidence type="ECO:0000256" key="14">
    <source>
        <dbReference type="RuleBase" id="RU003738"/>
    </source>
</evidence>
<evidence type="ECO:0000313" key="18">
    <source>
        <dbReference type="Proteomes" id="UP000095200"/>
    </source>
</evidence>
<comment type="similarity">
    <text evidence="9 12">Belongs to the Orn/Lys/Arg decarboxylase class-II family. LysA subfamily.</text>
</comment>
<keyword evidence="4 12" id="KW-0663">Pyridoxal phosphate</keyword>
<feature type="binding site" evidence="12">
    <location>
        <position position="343"/>
    </location>
    <ligand>
        <name>substrate</name>
    </ligand>
</feature>
<dbReference type="FunFam" id="3.20.20.10:FF:000003">
    <property type="entry name" value="Diaminopimelate decarboxylase"/>
    <property type="match status" value="1"/>
</dbReference>
<keyword evidence="3 12" id="KW-0210">Decarboxylase</keyword>
<dbReference type="PRINTS" id="PR01181">
    <property type="entry name" value="DAPDCRBXLASE"/>
</dbReference>
<dbReference type="EC" id="4.1.1.20" evidence="10 12"/>
<evidence type="ECO:0000256" key="5">
    <source>
        <dbReference type="ARBA" id="ARBA00023154"/>
    </source>
</evidence>
<feature type="binding site" evidence="12">
    <location>
        <position position="316"/>
    </location>
    <ligand>
        <name>substrate</name>
    </ligand>
</feature>
<accession>A0A194AGQ8</accession>
<protein>
    <recommendedName>
        <fullName evidence="11 12">Diaminopimelate decarboxylase</fullName>
        <shortName evidence="12">DAP decarboxylase</shortName>
        <shortName evidence="12">DAPDC</shortName>
        <ecNumber evidence="10 12">4.1.1.20</ecNumber>
    </recommendedName>
</protein>
<comment type="pathway">
    <text evidence="8 12 14">Amino-acid biosynthesis; L-lysine biosynthesis via DAP pathway; L-lysine from DL-2,6-diaminopimelate: step 1/1.</text>
</comment>
<dbReference type="InterPro" id="IPR000183">
    <property type="entry name" value="Orn/DAP/Arg_de-COase"/>
</dbReference>
<evidence type="ECO:0000259" key="16">
    <source>
        <dbReference type="Pfam" id="PF02784"/>
    </source>
</evidence>
<dbReference type="Gene3D" id="3.20.20.10">
    <property type="entry name" value="Alanine racemase"/>
    <property type="match status" value="1"/>
</dbReference>
<evidence type="ECO:0000256" key="9">
    <source>
        <dbReference type="ARBA" id="ARBA00060983"/>
    </source>
</evidence>
<evidence type="ECO:0000256" key="7">
    <source>
        <dbReference type="ARBA" id="ARBA00050464"/>
    </source>
</evidence>
<dbReference type="HAMAP" id="MF_02120">
    <property type="entry name" value="LysA"/>
    <property type="match status" value="1"/>
</dbReference>
<feature type="modified residue" description="N6-(pyridoxal phosphate)lysine" evidence="12 13">
    <location>
        <position position="60"/>
    </location>
</feature>
<feature type="binding site" evidence="12">
    <location>
        <position position="276"/>
    </location>
    <ligand>
        <name>substrate</name>
    </ligand>
</feature>
<keyword evidence="18" id="KW-1185">Reference proteome</keyword>
<evidence type="ECO:0000256" key="11">
    <source>
        <dbReference type="ARBA" id="ARBA00074972"/>
    </source>
</evidence>
<evidence type="ECO:0000256" key="12">
    <source>
        <dbReference type="HAMAP-Rule" id="MF_02120"/>
    </source>
</evidence>
<dbReference type="GO" id="GO:0030170">
    <property type="term" value="F:pyridoxal phosphate binding"/>
    <property type="evidence" value="ECO:0007669"/>
    <property type="project" value="UniProtKB-UniRule"/>
</dbReference>
<evidence type="ECO:0000259" key="15">
    <source>
        <dbReference type="Pfam" id="PF00278"/>
    </source>
</evidence>
<dbReference type="CDD" id="cd06828">
    <property type="entry name" value="PLPDE_III_DapDC"/>
    <property type="match status" value="1"/>
</dbReference>
<feature type="domain" description="Orn/DAP/Arg decarboxylase 2 N-terminal" evidence="16">
    <location>
        <begin position="36"/>
        <end position="279"/>
    </location>
</feature>
<keyword evidence="2 12" id="KW-0028">Amino-acid biosynthesis</keyword>
<dbReference type="GO" id="GO:0008836">
    <property type="term" value="F:diaminopimelate decarboxylase activity"/>
    <property type="evidence" value="ECO:0007669"/>
    <property type="project" value="UniProtKB-UniRule"/>
</dbReference>
<evidence type="ECO:0000313" key="17">
    <source>
        <dbReference type="EMBL" id="GAU09262.1"/>
    </source>
</evidence>
<evidence type="ECO:0000256" key="2">
    <source>
        <dbReference type="ARBA" id="ARBA00022605"/>
    </source>
</evidence>
<dbReference type="RefSeq" id="WP_069859517.1">
    <property type="nucleotide sequence ID" value="NZ_BDFE01000017.1"/>
</dbReference>
<evidence type="ECO:0000256" key="1">
    <source>
        <dbReference type="ARBA" id="ARBA00001933"/>
    </source>
</evidence>
<dbReference type="InterPro" id="IPR022644">
    <property type="entry name" value="De-COase2_N"/>
</dbReference>
<proteinExistence type="inferred from homology"/>
<dbReference type="InterPro" id="IPR022643">
    <property type="entry name" value="De-COase2_C"/>
</dbReference>
<feature type="binding site" evidence="12">
    <location>
        <begin position="273"/>
        <end position="276"/>
    </location>
    <ligand>
        <name>pyridoxal 5'-phosphate</name>
        <dbReference type="ChEBI" id="CHEBI:597326"/>
    </ligand>
</feature>
<feature type="active site" description="Proton donor" evidence="13">
    <location>
        <position position="342"/>
    </location>
</feature>
<comment type="caution">
    <text evidence="17">The sequence shown here is derived from an EMBL/GenBank/DDBJ whole genome shotgun (WGS) entry which is preliminary data.</text>
</comment>
<dbReference type="InterPro" id="IPR009006">
    <property type="entry name" value="Ala_racemase/Decarboxylase_C"/>
</dbReference>
<evidence type="ECO:0000256" key="10">
    <source>
        <dbReference type="ARBA" id="ARBA00066427"/>
    </source>
</evidence>
<dbReference type="AlphaFoldDB" id="A0A194AGQ8"/>
<feature type="binding site" evidence="12">
    <location>
        <position position="371"/>
    </location>
    <ligand>
        <name>pyridoxal 5'-phosphate</name>
        <dbReference type="ChEBI" id="CHEBI:597326"/>
    </ligand>
</feature>
<dbReference type="STRING" id="1592317.DPF_1984"/>
<keyword evidence="5 12" id="KW-0457">Lysine biosynthesis</keyword>
<feature type="binding site" evidence="12">
    <location>
        <position position="312"/>
    </location>
    <ligand>
        <name>substrate</name>
    </ligand>
</feature>
<dbReference type="UniPathway" id="UPA00034">
    <property type="reaction ID" value="UER00027"/>
</dbReference>
<organism evidence="17 18">
    <name type="scientific">Desulfoplanes formicivorans</name>
    <dbReference type="NCBI Taxonomy" id="1592317"/>
    <lineage>
        <taxon>Bacteria</taxon>
        <taxon>Pseudomonadati</taxon>
        <taxon>Thermodesulfobacteriota</taxon>
        <taxon>Desulfovibrionia</taxon>
        <taxon>Desulfovibrionales</taxon>
        <taxon>Desulfoplanaceae</taxon>
        <taxon>Desulfoplanes</taxon>
    </lineage>
</organism>
<evidence type="ECO:0000256" key="6">
    <source>
        <dbReference type="ARBA" id="ARBA00023239"/>
    </source>
</evidence>
<feature type="domain" description="Orn/DAP/Arg decarboxylase 2 C-terminal" evidence="15">
    <location>
        <begin position="30"/>
        <end position="369"/>
    </location>
</feature>
<dbReference type="Pfam" id="PF02784">
    <property type="entry name" value="Orn_Arg_deC_N"/>
    <property type="match status" value="1"/>
</dbReference>
<evidence type="ECO:0000256" key="4">
    <source>
        <dbReference type="ARBA" id="ARBA00022898"/>
    </source>
</evidence>
<dbReference type="SUPFAM" id="SSF50621">
    <property type="entry name" value="Alanine racemase C-terminal domain-like"/>
    <property type="match status" value="1"/>
</dbReference>
<dbReference type="InterPro" id="IPR002986">
    <property type="entry name" value="DAP_deCOOHase_LysA"/>
</dbReference>
<comment type="function">
    <text evidence="12">Specifically catalyzes the decarboxylation of meso-diaminopimelate (meso-DAP) to L-lysine.</text>
</comment>
<dbReference type="PANTHER" id="PTHR43727">
    <property type="entry name" value="DIAMINOPIMELATE DECARBOXYLASE"/>
    <property type="match status" value="1"/>
</dbReference>
<dbReference type="EMBL" id="BDFE01000017">
    <property type="protein sequence ID" value="GAU09262.1"/>
    <property type="molecule type" value="Genomic_DNA"/>
</dbReference>
<dbReference type="Gene3D" id="2.40.37.10">
    <property type="entry name" value="Lyase, Ornithine Decarboxylase, Chain A, domain 1"/>
    <property type="match status" value="1"/>
</dbReference>
<evidence type="ECO:0000256" key="13">
    <source>
        <dbReference type="PIRSR" id="PIRSR600183-50"/>
    </source>
</evidence>
<reference evidence="18" key="1">
    <citation type="submission" date="2016-06" db="EMBL/GenBank/DDBJ databases">
        <title>Draft genome sequence of Desulfoplanes formicivorans strain Pf12B.</title>
        <authorList>
            <person name="Watanabe M."/>
            <person name="Kojima H."/>
            <person name="Fukui M."/>
        </authorList>
    </citation>
    <scope>NUCLEOTIDE SEQUENCE [LARGE SCALE GENOMIC DNA]</scope>
    <source>
        <strain evidence="18">Pf12B</strain>
    </source>
</reference>
<dbReference type="Proteomes" id="UP000095200">
    <property type="component" value="Unassembled WGS sequence"/>
</dbReference>
<dbReference type="OrthoDB" id="9802241at2"/>
<dbReference type="PANTHER" id="PTHR43727:SF2">
    <property type="entry name" value="GROUP IV DECARBOXYLASE"/>
    <property type="match status" value="1"/>
</dbReference>
<comment type="catalytic activity">
    <reaction evidence="7 12 14">
        <text>meso-2,6-diaminopimelate + H(+) = L-lysine + CO2</text>
        <dbReference type="Rhea" id="RHEA:15101"/>
        <dbReference type="ChEBI" id="CHEBI:15378"/>
        <dbReference type="ChEBI" id="CHEBI:16526"/>
        <dbReference type="ChEBI" id="CHEBI:32551"/>
        <dbReference type="ChEBI" id="CHEBI:57791"/>
        <dbReference type="EC" id="4.1.1.20"/>
    </reaction>
</comment>
<gene>
    <name evidence="12" type="primary">lysA</name>
    <name evidence="17" type="ORF">DPF_1984</name>
</gene>
<feature type="binding site" evidence="12">
    <location>
        <position position="371"/>
    </location>
    <ligand>
        <name>substrate</name>
    </ligand>
</feature>
<evidence type="ECO:0000256" key="8">
    <source>
        <dbReference type="ARBA" id="ARBA00060643"/>
    </source>
</evidence>
<dbReference type="Pfam" id="PF00278">
    <property type="entry name" value="Orn_DAP_Arg_deC"/>
    <property type="match status" value="1"/>
</dbReference>
<name>A0A194AGQ8_9BACT</name>
<keyword evidence="6 12" id="KW-0456">Lyase</keyword>
<evidence type="ECO:0000256" key="3">
    <source>
        <dbReference type="ARBA" id="ARBA00022793"/>
    </source>
</evidence>
<dbReference type="NCBIfam" id="TIGR01048">
    <property type="entry name" value="lysA"/>
    <property type="match status" value="1"/>
</dbReference>